<keyword evidence="1" id="KW-0645">Protease</keyword>
<keyword evidence="2" id="KW-0479">Metal-binding</keyword>
<dbReference type="InterPro" id="IPR024079">
    <property type="entry name" value="MetalloPept_cat_dom_sf"/>
</dbReference>
<dbReference type="GO" id="GO:0008270">
    <property type="term" value="F:zinc ion binding"/>
    <property type="evidence" value="ECO:0007669"/>
    <property type="project" value="InterPro"/>
</dbReference>
<proteinExistence type="predicted"/>
<keyword evidence="3" id="KW-0378">Hydrolase</keyword>
<dbReference type="GO" id="GO:0031012">
    <property type="term" value="C:extracellular matrix"/>
    <property type="evidence" value="ECO:0007669"/>
    <property type="project" value="InterPro"/>
</dbReference>
<dbReference type="RefSeq" id="WP_082620242.1">
    <property type="nucleotide sequence ID" value="NZ_AYYR01000032.1"/>
</dbReference>
<dbReference type="InterPro" id="IPR001818">
    <property type="entry name" value="Pept_M10_metallopeptidase"/>
</dbReference>
<dbReference type="EMBL" id="AYYR01000032">
    <property type="protein sequence ID" value="KRM76261.1"/>
    <property type="molecule type" value="Genomic_DNA"/>
</dbReference>
<comment type="caution">
    <text evidence="6">The sequence shown here is derived from an EMBL/GenBank/DDBJ whole genome shotgun (WGS) entry which is preliminary data.</text>
</comment>
<dbReference type="Pfam" id="PF00413">
    <property type="entry name" value="Peptidase_M10"/>
    <property type="match status" value="1"/>
</dbReference>
<evidence type="ECO:0000256" key="1">
    <source>
        <dbReference type="ARBA" id="ARBA00022670"/>
    </source>
</evidence>
<dbReference type="GO" id="GO:0004222">
    <property type="term" value="F:metalloendopeptidase activity"/>
    <property type="evidence" value="ECO:0007669"/>
    <property type="project" value="InterPro"/>
</dbReference>
<reference evidence="6 7" key="1">
    <citation type="journal article" date="2015" name="Genome Announc.">
        <title>Expanding the biotechnology potential of lactobacilli through comparative genomics of 213 strains and associated genera.</title>
        <authorList>
            <person name="Sun Z."/>
            <person name="Harris H.M."/>
            <person name="McCann A."/>
            <person name="Guo C."/>
            <person name="Argimon S."/>
            <person name="Zhang W."/>
            <person name="Yang X."/>
            <person name="Jeffery I.B."/>
            <person name="Cooney J.C."/>
            <person name="Kagawa T.F."/>
            <person name="Liu W."/>
            <person name="Song Y."/>
            <person name="Salvetti E."/>
            <person name="Wrobel A."/>
            <person name="Rasinkangas P."/>
            <person name="Parkhill J."/>
            <person name="Rea M.C."/>
            <person name="O'Sullivan O."/>
            <person name="Ritari J."/>
            <person name="Douillard F.P."/>
            <person name="Paul Ross R."/>
            <person name="Yang R."/>
            <person name="Briner A.E."/>
            <person name="Felis G.E."/>
            <person name="de Vos W.M."/>
            <person name="Barrangou R."/>
            <person name="Klaenhammer T.R."/>
            <person name="Caufield P.W."/>
            <person name="Cui Y."/>
            <person name="Zhang H."/>
            <person name="O'Toole P.W."/>
        </authorList>
    </citation>
    <scope>NUCLEOTIDE SEQUENCE [LARGE SCALE GENOMIC DNA]</scope>
    <source>
        <strain evidence="6 7">DSM 20515</strain>
    </source>
</reference>
<dbReference type="SUPFAM" id="SSF55486">
    <property type="entry name" value="Metalloproteases ('zincins'), catalytic domain"/>
    <property type="match status" value="1"/>
</dbReference>
<evidence type="ECO:0000256" key="3">
    <source>
        <dbReference type="ARBA" id="ARBA00022801"/>
    </source>
</evidence>
<evidence type="ECO:0000256" key="4">
    <source>
        <dbReference type="ARBA" id="ARBA00022833"/>
    </source>
</evidence>
<organism evidence="6 7">
    <name type="scientific">Secundilactobacillus collinoides DSM 20515 = JCM 1123</name>
    <dbReference type="NCBI Taxonomy" id="1423733"/>
    <lineage>
        <taxon>Bacteria</taxon>
        <taxon>Bacillati</taxon>
        <taxon>Bacillota</taxon>
        <taxon>Bacilli</taxon>
        <taxon>Lactobacillales</taxon>
        <taxon>Lactobacillaceae</taxon>
        <taxon>Secundilactobacillus</taxon>
    </lineage>
</organism>
<gene>
    <name evidence="6" type="ORF">FC82_GL001772</name>
</gene>
<evidence type="ECO:0000313" key="7">
    <source>
        <dbReference type="Proteomes" id="UP000051845"/>
    </source>
</evidence>
<accession>A0A0R2BBT9</accession>
<dbReference type="CDD" id="cd04268">
    <property type="entry name" value="ZnMc_MMP_like"/>
    <property type="match status" value="1"/>
</dbReference>
<dbReference type="AlphaFoldDB" id="A0A0R2BBT9"/>
<dbReference type="InterPro" id="IPR006026">
    <property type="entry name" value="Peptidase_Metallo"/>
</dbReference>
<protein>
    <recommendedName>
        <fullName evidence="5">Peptidase metallopeptidase domain-containing protein</fullName>
    </recommendedName>
</protein>
<evidence type="ECO:0000313" key="6">
    <source>
        <dbReference type="EMBL" id="KRM76261.1"/>
    </source>
</evidence>
<dbReference type="PATRIC" id="fig|1423733.4.peg.1862"/>
<sequence length="167" mass="18447">MGLSGGASVATPATYRWAGRTVTYRITDKSAYYRQIWRAAVRHWNAAKVVKLVPAQTGQTANITMSVKNDTTKQYGNVIGLTFTSYHANQSLGSLHVLANARSYVYKNVARAMRYSQLERERVAEHELGHALGLGHAASKRSVMYYASRGIAISSGDVKGLRQAYFE</sequence>
<dbReference type="PANTHER" id="PTHR10201">
    <property type="entry name" value="MATRIX METALLOPROTEINASE"/>
    <property type="match status" value="1"/>
</dbReference>
<dbReference type="Gene3D" id="3.40.390.10">
    <property type="entry name" value="Collagenase (Catalytic Domain)"/>
    <property type="match status" value="1"/>
</dbReference>
<keyword evidence="4" id="KW-0862">Zinc</keyword>
<feature type="domain" description="Peptidase metallopeptidase" evidence="5">
    <location>
        <begin position="13"/>
        <end position="167"/>
    </location>
</feature>
<dbReference type="GO" id="GO:0006508">
    <property type="term" value="P:proteolysis"/>
    <property type="evidence" value="ECO:0007669"/>
    <property type="project" value="UniProtKB-KW"/>
</dbReference>
<evidence type="ECO:0000256" key="2">
    <source>
        <dbReference type="ARBA" id="ARBA00022723"/>
    </source>
</evidence>
<evidence type="ECO:0000259" key="5">
    <source>
        <dbReference type="SMART" id="SM00235"/>
    </source>
</evidence>
<dbReference type="Proteomes" id="UP000051845">
    <property type="component" value="Unassembled WGS sequence"/>
</dbReference>
<dbReference type="SMART" id="SM00235">
    <property type="entry name" value="ZnMc"/>
    <property type="match status" value="1"/>
</dbReference>
<name>A0A0R2BBT9_SECCO</name>